<dbReference type="Pfam" id="PF01391">
    <property type="entry name" value="Collagen"/>
    <property type="match status" value="2"/>
</dbReference>
<comment type="caution">
    <text evidence="3">Lacks conserved residue(s) required for the propagation of feature annotation.</text>
</comment>
<dbReference type="Gene3D" id="2.60.120.200">
    <property type="match status" value="1"/>
</dbReference>
<dbReference type="GO" id="GO:0030020">
    <property type="term" value="F:extracellular matrix structural constituent conferring tensile strength"/>
    <property type="evidence" value="ECO:0007669"/>
    <property type="project" value="TreeGrafter"/>
</dbReference>
<evidence type="ECO:0000313" key="7">
    <source>
        <dbReference type="Proteomes" id="UP001187415"/>
    </source>
</evidence>
<feature type="compositionally biased region" description="Basic and acidic residues" evidence="4">
    <location>
        <begin position="630"/>
        <end position="642"/>
    </location>
</feature>
<feature type="compositionally biased region" description="Basic and acidic residues" evidence="4">
    <location>
        <begin position="509"/>
        <end position="527"/>
    </location>
</feature>
<protein>
    <recommendedName>
        <fullName evidence="5">Laminin G domain-containing protein</fullName>
    </recommendedName>
</protein>
<sequence length="693" mass="74296">MSTASPDDAPLDFEGESGSGMLQTDHVNILQELSLQVSNSSSSFITVEESKCPILQVGQYSTLTVPLRQVFTNGFADEFSLLMQLRSPQREERSVFTMLSTDGHIMMQLRISAYAVIFIGTQQRHYEFPTSGLSDGKWHHVALSVSAKQLTLYVDCSLSESVDWVYSGIGVSTDGLLMVGGIIESFETPLEGHLRQLTFLMNDPDAAQQHCSHHPPRCGGTTPKPPRSPRTNNAMENKLLSSNDLEELLVDPKDESLLSFGKTNVFVRRGSSRGDGTVPSGPKRKGSVIRGDVFLVEEDTDLLDPIFQNGRHVSPQFKPPRNGLKGNQKGKPEVPSKHLEDNITIEKKLDSSGRSSLTFPGKPTDDIIDLDNRNTPKKPSVGFPLFPKTPSDPRLSTDSNKPFEETDEHTRTVSPTPHVVTSGSLAKKTINNGGRISSQNDTHSNHRTGHSIKQPDRERPGIVTIVSKNGDLVRGSDGKMYRLHRGPPGQMGPPGQEGCPGEPGLPGFKGDKGKIGPEGSPGKKGEQGRPGPAGLPRFYLWKNTADEWAAFQIKEGSAGLPGEMGKPGIQGPPGEPGERGQPGMPGEMGEHGPRGPPGQVGAPGRDGENGEDGQPGSPGAPGSPGPWGYRGERGSKGEKGDEGLTGFKGPMGALVNLARRAKLVYLGHLVMSDHQGLGGSEGDTDQRGNVGLM</sequence>
<dbReference type="AlphaFoldDB" id="A0AA88IZX3"/>
<proteinExistence type="predicted"/>
<feature type="domain" description="Laminin G" evidence="5">
    <location>
        <begin position="34"/>
        <end position="218"/>
    </location>
</feature>
<evidence type="ECO:0000256" key="3">
    <source>
        <dbReference type="PROSITE-ProRule" id="PRU00122"/>
    </source>
</evidence>
<evidence type="ECO:0000259" key="5">
    <source>
        <dbReference type="PROSITE" id="PS50025"/>
    </source>
</evidence>
<evidence type="ECO:0000256" key="2">
    <source>
        <dbReference type="ARBA" id="ARBA00022737"/>
    </source>
</evidence>
<dbReference type="InterPro" id="IPR001791">
    <property type="entry name" value="Laminin_G"/>
</dbReference>
<dbReference type="InterPro" id="IPR013320">
    <property type="entry name" value="ConA-like_dom_sf"/>
</dbReference>
<dbReference type="PANTHER" id="PTHR24023:SF844">
    <property type="entry name" value="COLLAGEN ALPHA-1(XXVII) CHAIN"/>
    <property type="match status" value="1"/>
</dbReference>
<feature type="compositionally biased region" description="Low complexity" evidence="4">
    <location>
        <begin position="493"/>
        <end position="506"/>
    </location>
</feature>
<accession>A0AA88IZX3</accession>
<dbReference type="GO" id="GO:0005615">
    <property type="term" value="C:extracellular space"/>
    <property type="evidence" value="ECO:0007669"/>
    <property type="project" value="TreeGrafter"/>
</dbReference>
<gene>
    <name evidence="6" type="ORF">Q5P01_024455</name>
</gene>
<dbReference type="Proteomes" id="UP001187415">
    <property type="component" value="Unassembled WGS sequence"/>
</dbReference>
<keyword evidence="2" id="KW-0677">Repeat</keyword>
<feature type="compositionally biased region" description="Basic and acidic residues" evidence="4">
    <location>
        <begin position="330"/>
        <end position="351"/>
    </location>
</feature>
<feature type="region of interest" description="Disordered" evidence="4">
    <location>
        <begin position="673"/>
        <end position="693"/>
    </location>
</feature>
<dbReference type="InterPro" id="IPR050149">
    <property type="entry name" value="Collagen_superfamily"/>
</dbReference>
<dbReference type="PANTHER" id="PTHR24023">
    <property type="entry name" value="COLLAGEN ALPHA"/>
    <property type="match status" value="1"/>
</dbReference>
<name>A0AA88IZX3_CHASR</name>
<evidence type="ECO:0000256" key="1">
    <source>
        <dbReference type="ARBA" id="ARBA00022729"/>
    </source>
</evidence>
<feature type="compositionally biased region" description="Basic and acidic residues" evidence="4">
    <location>
        <begin position="401"/>
        <end position="411"/>
    </location>
</feature>
<keyword evidence="7" id="KW-1185">Reference proteome</keyword>
<reference evidence="6" key="1">
    <citation type="submission" date="2023-07" db="EMBL/GenBank/DDBJ databases">
        <title>Chromosome-level Genome Assembly of Striped Snakehead (Channa striata).</title>
        <authorList>
            <person name="Liu H."/>
        </authorList>
    </citation>
    <scope>NUCLEOTIDE SEQUENCE</scope>
    <source>
        <strain evidence="6">Gz</strain>
        <tissue evidence="6">Muscle</tissue>
    </source>
</reference>
<evidence type="ECO:0000256" key="4">
    <source>
        <dbReference type="SAM" id="MobiDB-lite"/>
    </source>
</evidence>
<dbReference type="InterPro" id="IPR048287">
    <property type="entry name" value="TSPN-like_N"/>
</dbReference>
<feature type="region of interest" description="Disordered" evidence="4">
    <location>
        <begin position="557"/>
        <end position="647"/>
    </location>
</feature>
<dbReference type="PROSITE" id="PS50025">
    <property type="entry name" value="LAM_G_DOMAIN"/>
    <property type="match status" value="1"/>
</dbReference>
<dbReference type="InterPro" id="IPR008160">
    <property type="entry name" value="Collagen"/>
</dbReference>
<feature type="region of interest" description="Disordered" evidence="4">
    <location>
        <begin position="307"/>
        <end position="537"/>
    </location>
</feature>
<dbReference type="GO" id="GO:0030198">
    <property type="term" value="P:extracellular matrix organization"/>
    <property type="evidence" value="ECO:0007669"/>
    <property type="project" value="TreeGrafter"/>
</dbReference>
<dbReference type="SMART" id="SM00210">
    <property type="entry name" value="TSPN"/>
    <property type="match status" value="1"/>
</dbReference>
<dbReference type="EMBL" id="JAUPFM010000020">
    <property type="protein sequence ID" value="KAK2818894.1"/>
    <property type="molecule type" value="Genomic_DNA"/>
</dbReference>
<feature type="compositionally biased region" description="Polar residues" evidence="4">
    <location>
        <begin position="412"/>
        <end position="442"/>
    </location>
</feature>
<feature type="region of interest" description="Disordered" evidence="4">
    <location>
        <begin position="206"/>
        <end position="234"/>
    </location>
</feature>
<organism evidence="6 7">
    <name type="scientific">Channa striata</name>
    <name type="common">Snakehead murrel</name>
    <name type="synonym">Ophicephalus striatus</name>
    <dbReference type="NCBI Taxonomy" id="64152"/>
    <lineage>
        <taxon>Eukaryota</taxon>
        <taxon>Metazoa</taxon>
        <taxon>Chordata</taxon>
        <taxon>Craniata</taxon>
        <taxon>Vertebrata</taxon>
        <taxon>Euteleostomi</taxon>
        <taxon>Actinopterygii</taxon>
        <taxon>Neopterygii</taxon>
        <taxon>Teleostei</taxon>
        <taxon>Neoteleostei</taxon>
        <taxon>Acanthomorphata</taxon>
        <taxon>Anabantaria</taxon>
        <taxon>Anabantiformes</taxon>
        <taxon>Channoidei</taxon>
        <taxon>Channidae</taxon>
        <taxon>Channa</taxon>
    </lineage>
</organism>
<dbReference type="SUPFAM" id="SSF49899">
    <property type="entry name" value="Concanavalin A-like lectins/glucanases"/>
    <property type="match status" value="1"/>
</dbReference>
<dbReference type="GO" id="GO:0031012">
    <property type="term" value="C:extracellular matrix"/>
    <property type="evidence" value="ECO:0007669"/>
    <property type="project" value="TreeGrafter"/>
</dbReference>
<keyword evidence="1" id="KW-0732">Signal</keyword>
<dbReference type="Pfam" id="PF02210">
    <property type="entry name" value="Laminin_G_2"/>
    <property type="match status" value="1"/>
</dbReference>
<comment type="caution">
    <text evidence="6">The sequence shown here is derived from an EMBL/GenBank/DDBJ whole genome shotgun (WGS) entry which is preliminary data.</text>
</comment>
<evidence type="ECO:0000313" key="6">
    <source>
        <dbReference type="EMBL" id="KAK2818894.1"/>
    </source>
</evidence>